<reference evidence="6" key="1">
    <citation type="submission" date="2017-08" db="EMBL/GenBank/DDBJ databases">
        <authorList>
            <person name="Varghese N."/>
            <person name="Submissions S."/>
        </authorList>
    </citation>
    <scope>NUCLEOTIDE SEQUENCE [LARGE SCALE GENOMIC DNA]</scope>
    <source>
        <strain evidence="6">USBA17B2</strain>
    </source>
</reference>
<sequence>MEPAATTTATTERTGSERARRRTNRTGAATREALVAAARANLVQEGFSRTSARSVAARAGCSQASLFYHFDGVPDLLLAVLDEVSDRRMAAYREPLLSARTPRQLARLGRTIAAEDVRSGDLRVLVELVAGAPTGPGLQAGVAERIDRWEELVSQVAERFIPRPLRTALRPPVVAHAVVAGFLGLELLRDLREDGTGTEDVLTDLEQVSRTAIAITGGAR</sequence>
<evidence type="ECO:0000256" key="2">
    <source>
        <dbReference type="PROSITE-ProRule" id="PRU00335"/>
    </source>
</evidence>
<dbReference type="EMBL" id="OBQK01000043">
    <property type="protein sequence ID" value="SOC58454.1"/>
    <property type="molecule type" value="Genomic_DNA"/>
</dbReference>
<organism evidence="5 6">
    <name type="scientific">Ornithinimicrobium cerasi</name>
    <dbReference type="NCBI Taxonomy" id="2248773"/>
    <lineage>
        <taxon>Bacteria</taxon>
        <taxon>Bacillati</taxon>
        <taxon>Actinomycetota</taxon>
        <taxon>Actinomycetes</taxon>
        <taxon>Micrococcales</taxon>
        <taxon>Ornithinimicrobiaceae</taxon>
        <taxon>Ornithinimicrobium</taxon>
    </lineage>
</organism>
<dbReference type="InterPro" id="IPR001647">
    <property type="entry name" value="HTH_TetR"/>
</dbReference>
<dbReference type="PROSITE" id="PS50977">
    <property type="entry name" value="HTH_TETR_2"/>
    <property type="match status" value="1"/>
</dbReference>
<dbReference type="SUPFAM" id="SSF46689">
    <property type="entry name" value="Homeodomain-like"/>
    <property type="match status" value="1"/>
</dbReference>
<evidence type="ECO:0000313" key="6">
    <source>
        <dbReference type="Proteomes" id="UP000219688"/>
    </source>
</evidence>
<evidence type="ECO:0000256" key="1">
    <source>
        <dbReference type="ARBA" id="ARBA00023125"/>
    </source>
</evidence>
<dbReference type="InterPro" id="IPR050109">
    <property type="entry name" value="HTH-type_TetR-like_transc_reg"/>
</dbReference>
<dbReference type="PANTHER" id="PTHR30055:SF241">
    <property type="entry name" value="TRANSCRIPTIONAL REGULATORY PROTEIN"/>
    <property type="match status" value="1"/>
</dbReference>
<feature type="domain" description="HTH tetR-type" evidence="4">
    <location>
        <begin position="28"/>
        <end position="88"/>
    </location>
</feature>
<feature type="compositionally biased region" description="Low complexity" evidence="3">
    <location>
        <begin position="1"/>
        <end position="13"/>
    </location>
</feature>
<dbReference type="PANTHER" id="PTHR30055">
    <property type="entry name" value="HTH-TYPE TRANSCRIPTIONAL REGULATOR RUTR"/>
    <property type="match status" value="1"/>
</dbReference>
<dbReference type="Proteomes" id="UP000219688">
    <property type="component" value="Unassembled WGS sequence"/>
</dbReference>
<dbReference type="PRINTS" id="PR00455">
    <property type="entry name" value="HTHTETR"/>
</dbReference>
<feature type="region of interest" description="Disordered" evidence="3">
    <location>
        <begin position="1"/>
        <end position="28"/>
    </location>
</feature>
<dbReference type="GO" id="GO:0000976">
    <property type="term" value="F:transcription cis-regulatory region binding"/>
    <property type="evidence" value="ECO:0007669"/>
    <property type="project" value="TreeGrafter"/>
</dbReference>
<dbReference type="GO" id="GO:0003700">
    <property type="term" value="F:DNA-binding transcription factor activity"/>
    <property type="evidence" value="ECO:0007669"/>
    <property type="project" value="TreeGrafter"/>
</dbReference>
<keyword evidence="1 2" id="KW-0238">DNA-binding</keyword>
<feature type="DNA-binding region" description="H-T-H motif" evidence="2">
    <location>
        <begin position="51"/>
        <end position="70"/>
    </location>
</feature>
<dbReference type="RefSeq" id="WP_097189499.1">
    <property type="nucleotide sequence ID" value="NZ_OBQK01000043.1"/>
</dbReference>
<name>A0A285VWN5_9MICO</name>
<dbReference type="InterPro" id="IPR009057">
    <property type="entry name" value="Homeodomain-like_sf"/>
</dbReference>
<evidence type="ECO:0000256" key="3">
    <source>
        <dbReference type="SAM" id="MobiDB-lite"/>
    </source>
</evidence>
<gene>
    <name evidence="5" type="ORF">SAMN05421879_1433</name>
</gene>
<dbReference type="Pfam" id="PF00440">
    <property type="entry name" value="TetR_N"/>
    <property type="match status" value="1"/>
</dbReference>
<dbReference type="AlphaFoldDB" id="A0A285VWN5"/>
<evidence type="ECO:0000259" key="4">
    <source>
        <dbReference type="PROSITE" id="PS50977"/>
    </source>
</evidence>
<accession>A0A285VWN5</accession>
<proteinExistence type="predicted"/>
<evidence type="ECO:0000313" key="5">
    <source>
        <dbReference type="EMBL" id="SOC58454.1"/>
    </source>
</evidence>
<dbReference type="Gene3D" id="1.10.357.10">
    <property type="entry name" value="Tetracycline Repressor, domain 2"/>
    <property type="match status" value="1"/>
</dbReference>
<keyword evidence="6" id="KW-1185">Reference proteome</keyword>
<protein>
    <submittedName>
        <fullName evidence="5">Transcriptional regulator, TetR family</fullName>
    </submittedName>
</protein>